<dbReference type="EMBL" id="SZPQ01000015">
    <property type="protein sequence ID" value="TKI06166.1"/>
    <property type="molecule type" value="Genomic_DNA"/>
</dbReference>
<evidence type="ECO:0000313" key="5">
    <source>
        <dbReference type="EMBL" id="TKI06166.1"/>
    </source>
</evidence>
<dbReference type="PROSITE" id="PS01124">
    <property type="entry name" value="HTH_ARAC_FAMILY_2"/>
    <property type="match status" value="1"/>
</dbReference>
<dbReference type="InterPro" id="IPR018060">
    <property type="entry name" value="HTH_AraC"/>
</dbReference>
<evidence type="ECO:0000256" key="2">
    <source>
        <dbReference type="ARBA" id="ARBA00023125"/>
    </source>
</evidence>
<dbReference type="Gene3D" id="3.40.50.2300">
    <property type="match status" value="2"/>
</dbReference>
<evidence type="ECO:0000256" key="1">
    <source>
        <dbReference type="ARBA" id="ARBA00023015"/>
    </source>
</evidence>
<reference evidence="5 6" key="1">
    <citation type="submission" date="2019-04" db="EMBL/GenBank/DDBJ databases">
        <authorList>
            <person name="Li M."/>
            <person name="Gao C."/>
        </authorList>
    </citation>
    <scope>NUCLEOTIDE SEQUENCE [LARGE SCALE GENOMIC DNA]</scope>
    <source>
        <strain evidence="5 6">BGMRC 2031</strain>
    </source>
</reference>
<dbReference type="InterPro" id="IPR009057">
    <property type="entry name" value="Homeodomain-like_sf"/>
</dbReference>
<dbReference type="Pfam" id="PF22177">
    <property type="entry name" value="PBP1_XylR"/>
    <property type="match status" value="1"/>
</dbReference>
<keyword evidence="3" id="KW-0804">Transcription</keyword>
<evidence type="ECO:0000256" key="3">
    <source>
        <dbReference type="ARBA" id="ARBA00023163"/>
    </source>
</evidence>
<organism evidence="5 6">
    <name type="scientific">Martelella alba</name>
    <dbReference type="NCBI Taxonomy" id="2590451"/>
    <lineage>
        <taxon>Bacteria</taxon>
        <taxon>Pseudomonadati</taxon>
        <taxon>Pseudomonadota</taxon>
        <taxon>Alphaproteobacteria</taxon>
        <taxon>Hyphomicrobiales</taxon>
        <taxon>Aurantimonadaceae</taxon>
        <taxon>Martelella</taxon>
    </lineage>
</organism>
<sequence length="395" mass="44343">MQENRVRISLLFNANKTYDRQVIEGIGEYFQVSQCNWDIYIEEDFSVHAFDQDMLSSRGIIADFDDGELARHLSRLPIPVVGVGGSYHNPADYPSVHYVATDNEALVSSALDHLVGKGLSRFAFYGLPDTAGKNWARERLSAFRRLTDGRGYTAFTYEGLVTQSGVWDTAQRNLAEWLMSLPVNTGIIAVTDARARHILQVCEQINIAVPENLCVVGIDDEVLTRCLSRISLSSVVQGARKMGYEAARLLDRLLWRQDVPASPIIIPPEGVIGRRSTDYRSLIDPMVIRAMHFIRGNACKGIKVEHVLGVLGVSRSNIEQKFIAETGMTLHKAIQEERLGKAMDLLATTSIPITEISRLCSYNTPQYFYAIFRRKTGVTPLKYRIDRLYGNHGMQ</sequence>
<accession>A0ABY2SQJ7</accession>
<name>A0ABY2SQJ7_9HYPH</name>
<gene>
    <name evidence="5" type="ORF">FCN80_11315</name>
</gene>
<dbReference type="Pfam" id="PF13377">
    <property type="entry name" value="Peripla_BP_3"/>
    <property type="match status" value="1"/>
</dbReference>
<protein>
    <submittedName>
        <fullName evidence="5">Helix-turn-helix domain-containing protein</fullName>
    </submittedName>
</protein>
<dbReference type="SUPFAM" id="SSF46689">
    <property type="entry name" value="Homeodomain-like"/>
    <property type="match status" value="1"/>
</dbReference>
<dbReference type="CDD" id="cd01543">
    <property type="entry name" value="PBP1_XylR"/>
    <property type="match status" value="1"/>
</dbReference>
<evidence type="ECO:0000259" key="4">
    <source>
        <dbReference type="PROSITE" id="PS01124"/>
    </source>
</evidence>
<dbReference type="Proteomes" id="UP000305202">
    <property type="component" value="Unassembled WGS sequence"/>
</dbReference>
<evidence type="ECO:0000313" key="6">
    <source>
        <dbReference type="Proteomes" id="UP000305202"/>
    </source>
</evidence>
<keyword evidence="6" id="KW-1185">Reference proteome</keyword>
<feature type="domain" description="HTH araC/xylS-type" evidence="4">
    <location>
        <begin position="288"/>
        <end position="386"/>
    </location>
</feature>
<dbReference type="InterPro" id="IPR054031">
    <property type="entry name" value="XylR_PBP1"/>
</dbReference>
<keyword evidence="1" id="KW-0805">Transcription regulation</keyword>
<dbReference type="SUPFAM" id="SSF53822">
    <property type="entry name" value="Periplasmic binding protein-like I"/>
    <property type="match status" value="1"/>
</dbReference>
<comment type="caution">
    <text evidence="5">The sequence shown here is derived from an EMBL/GenBank/DDBJ whole genome shotgun (WGS) entry which is preliminary data.</text>
</comment>
<dbReference type="InterPro" id="IPR028082">
    <property type="entry name" value="Peripla_BP_I"/>
</dbReference>
<dbReference type="Pfam" id="PF12833">
    <property type="entry name" value="HTH_18"/>
    <property type="match status" value="1"/>
</dbReference>
<dbReference type="SMART" id="SM00342">
    <property type="entry name" value="HTH_ARAC"/>
    <property type="match status" value="1"/>
</dbReference>
<dbReference type="InterPro" id="IPR046335">
    <property type="entry name" value="LacI/GalR-like_sensor"/>
</dbReference>
<dbReference type="PANTHER" id="PTHR30146:SF24">
    <property type="entry name" value="XYLOSE OPERON REGULATORY PROTEIN"/>
    <property type="match status" value="1"/>
</dbReference>
<proteinExistence type="predicted"/>
<keyword evidence="2" id="KW-0238">DNA-binding</keyword>
<dbReference type="Gene3D" id="1.10.10.60">
    <property type="entry name" value="Homeodomain-like"/>
    <property type="match status" value="1"/>
</dbReference>
<dbReference type="PANTHER" id="PTHR30146">
    <property type="entry name" value="LACI-RELATED TRANSCRIPTIONAL REPRESSOR"/>
    <property type="match status" value="1"/>
</dbReference>